<comment type="caution">
    <text evidence="4">The sequence shown here is derived from an EMBL/GenBank/DDBJ whole genome shotgun (WGS) entry which is preliminary data.</text>
</comment>
<feature type="domain" description="Shikimate dehydrogenase substrate binding N-terminal" evidence="2">
    <location>
        <begin position="482"/>
        <end position="562"/>
    </location>
</feature>
<sequence>MASPLPARRRRWYVPTIHVLLLSGWAAISEAFAVQGCNAPAIRALTSSSSKPAASSGVASVYRNDCCKAPSTCKPLQTVGPLMMMPDSSNIGRDIHESSRSCQNIYIVGKPSCRKAVAEALSTAMGLPVIQASSAATLLPSSSAIVDVDDSVITENEGATILSALGLVIRLVEMDDFSGVGKERDRQKERQAVSRFDVAVGAEDDIAHTYVVKHIQNLRRLSGGYGDHAVDPSLDLDLGANTFFLSLTFPDVRECLPLLPGLERGVDALELRVDLLRDKTPWDILRQVAILKSATRLPVIFTVRSQDQCGAFPNEPAAIFDLLALGLRAGVEVLDVEACWDRKARESLLTEAWRGYRGTTRLLGSYHVVGRRVPDREALEIFQECYHDGRVDAVKVVLTAHSVRDTYRVHELAAAAGLPPSLPVVALCLGEVGKLSRVLNSRYTPVTSKLLPYVAAPGQLTAEEIMRLRQDLGMVPTSSFCLLGSPIAQSPSPAMHTAAFQHCLLPHTYSFLETEDVLDLKARAKEGRFGGASVTIPHKQAVIPLLDRVEPSAEAIGAVNTVVVEEDPTTGSVRWVGHNTDWKGIVQPVTRRLREAGRGLRDDKGRPRVALVVGGGGTALAAAYGMTSLGMRLLVFNRTPSKAHDVVRRFGGKVLESLSPEAVLAATEGQQDHLDVVVSTVPASAEFVLPDAMLLARPVVMDAAYRPAETSLLAQARAAGCPYVQGAEMLIAQGVEQFQLWTRRRAPEEVMRAAVYATVEELK</sequence>
<dbReference type="HAMAP" id="MF_00222">
    <property type="entry name" value="Shikimate_DH_AroE"/>
    <property type="match status" value="1"/>
</dbReference>
<dbReference type="Gene3D" id="3.40.50.720">
    <property type="entry name" value="NAD(P)-binding Rossmann-like Domain"/>
    <property type="match status" value="1"/>
</dbReference>
<dbReference type="InterPro" id="IPR013708">
    <property type="entry name" value="Shikimate_DH-bd_N"/>
</dbReference>
<dbReference type="PANTHER" id="PTHR21089:SF1">
    <property type="entry name" value="BIFUNCTIONAL 3-DEHYDROQUINATE DEHYDRATASE_SHIKIMATE DEHYDROGENASE, CHLOROPLASTIC"/>
    <property type="match status" value="1"/>
</dbReference>
<feature type="chain" id="PRO_5004903910" evidence="1">
    <location>
        <begin position="32"/>
        <end position="763"/>
    </location>
</feature>
<keyword evidence="1" id="KW-0732">Signal</keyword>
<evidence type="ECO:0000259" key="2">
    <source>
        <dbReference type="Pfam" id="PF08501"/>
    </source>
</evidence>
<dbReference type="Pfam" id="PF18317">
    <property type="entry name" value="SDH_C"/>
    <property type="match status" value="1"/>
</dbReference>
<dbReference type="SUPFAM" id="SSF51735">
    <property type="entry name" value="NAD(P)-binding Rossmann-fold domains"/>
    <property type="match status" value="1"/>
</dbReference>
<protein>
    <submittedName>
        <fullName evidence="4">Pentafunctional arom polypeptide</fullName>
    </submittedName>
</protein>
<dbReference type="GO" id="GO:0003855">
    <property type="term" value="F:3-dehydroquinate dehydratase activity"/>
    <property type="evidence" value="ECO:0007669"/>
    <property type="project" value="InterPro"/>
</dbReference>
<evidence type="ECO:0000313" key="5">
    <source>
        <dbReference type="Proteomes" id="UP000019335"/>
    </source>
</evidence>
<dbReference type="InterPro" id="IPR013785">
    <property type="entry name" value="Aldolase_TIM"/>
</dbReference>
<dbReference type="GO" id="GO:0009423">
    <property type="term" value="P:chorismate biosynthetic process"/>
    <property type="evidence" value="ECO:0007669"/>
    <property type="project" value="TreeGrafter"/>
</dbReference>
<gene>
    <name evidence="4" type="primary">DHQ-SDH</name>
    <name evidence="4" type="ORF">Naga_100020g10</name>
</gene>
<dbReference type="Gene3D" id="3.40.50.10860">
    <property type="entry name" value="Leucine Dehydrogenase, chain A, domain 1"/>
    <property type="match status" value="1"/>
</dbReference>
<dbReference type="CDD" id="cd00502">
    <property type="entry name" value="DHQase_I"/>
    <property type="match status" value="1"/>
</dbReference>
<evidence type="ECO:0000313" key="4">
    <source>
        <dbReference type="EMBL" id="EWM24256.1"/>
    </source>
</evidence>
<evidence type="ECO:0000259" key="3">
    <source>
        <dbReference type="Pfam" id="PF18317"/>
    </source>
</evidence>
<dbReference type="InterPro" id="IPR001381">
    <property type="entry name" value="DHquinase_I"/>
</dbReference>
<dbReference type="GO" id="GO:0004764">
    <property type="term" value="F:shikimate 3-dehydrogenase (NADP+) activity"/>
    <property type="evidence" value="ECO:0007669"/>
    <property type="project" value="InterPro"/>
</dbReference>
<dbReference type="Pfam" id="PF08501">
    <property type="entry name" value="Shikimate_dh_N"/>
    <property type="match status" value="1"/>
</dbReference>
<dbReference type="SUPFAM" id="SSF51569">
    <property type="entry name" value="Aldolase"/>
    <property type="match status" value="1"/>
</dbReference>
<dbReference type="Gene3D" id="3.20.20.70">
    <property type="entry name" value="Aldolase class I"/>
    <property type="match status" value="1"/>
</dbReference>
<evidence type="ECO:0000256" key="1">
    <source>
        <dbReference type="SAM" id="SignalP"/>
    </source>
</evidence>
<dbReference type="CDD" id="cd01065">
    <property type="entry name" value="NAD_bind_Shikimate_DH"/>
    <property type="match status" value="1"/>
</dbReference>
<dbReference type="PANTHER" id="PTHR21089">
    <property type="entry name" value="SHIKIMATE DEHYDROGENASE"/>
    <property type="match status" value="1"/>
</dbReference>
<dbReference type="Pfam" id="PF01487">
    <property type="entry name" value="DHquinase_I"/>
    <property type="match status" value="1"/>
</dbReference>
<organism evidence="4 5">
    <name type="scientific">Nannochloropsis gaditana</name>
    <dbReference type="NCBI Taxonomy" id="72520"/>
    <lineage>
        <taxon>Eukaryota</taxon>
        <taxon>Sar</taxon>
        <taxon>Stramenopiles</taxon>
        <taxon>Ochrophyta</taxon>
        <taxon>Eustigmatophyceae</taxon>
        <taxon>Eustigmatales</taxon>
        <taxon>Monodopsidaceae</taxon>
        <taxon>Nannochloropsis</taxon>
    </lineage>
</organism>
<dbReference type="InterPro" id="IPR036291">
    <property type="entry name" value="NAD(P)-bd_dom_sf"/>
</dbReference>
<feature type="domain" description="SDH C-terminal" evidence="3">
    <location>
        <begin position="726"/>
        <end position="755"/>
    </location>
</feature>
<dbReference type="OrthoDB" id="197068at2759"/>
<keyword evidence="5" id="KW-1185">Reference proteome</keyword>
<accession>W7TUF9</accession>
<dbReference type="AlphaFoldDB" id="W7TUF9"/>
<dbReference type="InterPro" id="IPR046346">
    <property type="entry name" value="Aminoacid_DH-like_N_sf"/>
</dbReference>
<feature type="signal peptide" evidence="1">
    <location>
        <begin position="1"/>
        <end position="31"/>
    </location>
</feature>
<dbReference type="SUPFAM" id="SSF53223">
    <property type="entry name" value="Aminoacid dehydrogenase-like, N-terminal domain"/>
    <property type="match status" value="1"/>
</dbReference>
<proteinExistence type="inferred from homology"/>
<dbReference type="InterPro" id="IPR022893">
    <property type="entry name" value="Shikimate_DH_fam"/>
</dbReference>
<dbReference type="GO" id="GO:0019632">
    <property type="term" value="P:shikimate metabolic process"/>
    <property type="evidence" value="ECO:0007669"/>
    <property type="project" value="TreeGrafter"/>
</dbReference>
<name>W7TUF9_9STRA</name>
<dbReference type="InterPro" id="IPR041121">
    <property type="entry name" value="SDH_C"/>
</dbReference>
<reference evidence="4 5" key="1">
    <citation type="journal article" date="2014" name="Mol. Plant">
        <title>Chromosome Scale Genome Assembly and Transcriptome Profiling of Nannochloropsis gaditana in Nitrogen Depletion.</title>
        <authorList>
            <person name="Corteggiani Carpinelli E."/>
            <person name="Telatin A."/>
            <person name="Vitulo N."/>
            <person name="Forcato C."/>
            <person name="D'Angelo M."/>
            <person name="Schiavon R."/>
            <person name="Vezzi A."/>
            <person name="Giacometti G.M."/>
            <person name="Morosinotto T."/>
            <person name="Valle G."/>
        </authorList>
    </citation>
    <scope>NUCLEOTIDE SEQUENCE [LARGE SCALE GENOMIC DNA]</scope>
    <source>
        <strain evidence="4 5">B-31</strain>
    </source>
</reference>
<dbReference type="Proteomes" id="UP000019335">
    <property type="component" value="Chromosome 14"/>
</dbReference>
<dbReference type="EMBL" id="AZIL01001306">
    <property type="protein sequence ID" value="EWM24256.1"/>
    <property type="molecule type" value="Genomic_DNA"/>
</dbReference>